<dbReference type="EMBL" id="FNBW01000006">
    <property type="protein sequence ID" value="SDF74479.1"/>
    <property type="molecule type" value="Genomic_DNA"/>
</dbReference>
<dbReference type="RefSeq" id="WP_093150195.1">
    <property type="nucleotide sequence ID" value="NZ_FNBW01000006.1"/>
</dbReference>
<organism evidence="6 7">
    <name type="scientific">Thalassobaculum litoreum DSM 18839</name>
    <dbReference type="NCBI Taxonomy" id="1123362"/>
    <lineage>
        <taxon>Bacteria</taxon>
        <taxon>Pseudomonadati</taxon>
        <taxon>Pseudomonadota</taxon>
        <taxon>Alphaproteobacteria</taxon>
        <taxon>Rhodospirillales</taxon>
        <taxon>Thalassobaculaceae</taxon>
        <taxon>Thalassobaculum</taxon>
    </lineage>
</organism>
<dbReference type="PROSITE" id="PS50977">
    <property type="entry name" value="HTH_TETR_2"/>
    <property type="match status" value="1"/>
</dbReference>
<dbReference type="Gene3D" id="1.10.357.10">
    <property type="entry name" value="Tetracycline Repressor, domain 2"/>
    <property type="match status" value="1"/>
</dbReference>
<dbReference type="InterPro" id="IPR050109">
    <property type="entry name" value="HTH-type_TetR-like_transc_reg"/>
</dbReference>
<proteinExistence type="predicted"/>
<protein>
    <submittedName>
        <fullName evidence="6">Transcriptional regulator, TetR family</fullName>
    </submittedName>
</protein>
<dbReference type="Pfam" id="PF21351">
    <property type="entry name" value="TetR_C_41"/>
    <property type="match status" value="1"/>
</dbReference>
<evidence type="ECO:0000256" key="2">
    <source>
        <dbReference type="ARBA" id="ARBA00023125"/>
    </source>
</evidence>
<comment type="caution">
    <text evidence="6">The sequence shown here is derived from an EMBL/GenBank/DDBJ whole genome shotgun (WGS) entry which is preliminary data.</text>
</comment>
<keyword evidence="3" id="KW-0804">Transcription</keyword>
<dbReference type="PANTHER" id="PTHR30055:SF234">
    <property type="entry name" value="HTH-TYPE TRANSCRIPTIONAL REGULATOR BETI"/>
    <property type="match status" value="1"/>
</dbReference>
<dbReference type="InterPro" id="IPR009057">
    <property type="entry name" value="Homeodomain-like_sf"/>
</dbReference>
<sequence length="197" mass="20476">MQQIKHRTNEARTAATRAALIGAARTLFVEKGYGETGTPEIVAAANVTRGALYHHFADKADLFRAVVTAEAAALAEAIDRATIPVAAPRTALIEGTGAYFAAMTVPGRARLLLLDGPAVLGPQTMAELDRSLGGATLRQGLAEAMRRVDPVELDALADCLSAAFDRAALAIAGGADPAPYCAAITRLIDATLRTGRP</sequence>
<evidence type="ECO:0000256" key="3">
    <source>
        <dbReference type="ARBA" id="ARBA00023163"/>
    </source>
</evidence>
<evidence type="ECO:0000256" key="1">
    <source>
        <dbReference type="ARBA" id="ARBA00023015"/>
    </source>
</evidence>
<feature type="domain" description="HTH tetR-type" evidence="5">
    <location>
        <begin position="14"/>
        <end position="74"/>
    </location>
</feature>
<dbReference type="InterPro" id="IPR049484">
    <property type="entry name" value="Rv0078-like_C"/>
</dbReference>
<evidence type="ECO:0000313" key="6">
    <source>
        <dbReference type="EMBL" id="SDF74479.1"/>
    </source>
</evidence>
<dbReference type="AlphaFoldDB" id="A0A8G2BIY6"/>
<evidence type="ECO:0000256" key="4">
    <source>
        <dbReference type="PROSITE-ProRule" id="PRU00335"/>
    </source>
</evidence>
<keyword evidence="2 4" id="KW-0238">DNA-binding</keyword>
<keyword evidence="7" id="KW-1185">Reference proteome</keyword>
<dbReference type="PRINTS" id="PR00455">
    <property type="entry name" value="HTHTETR"/>
</dbReference>
<accession>A0A8G2BIY6</accession>
<dbReference type="GO" id="GO:0000976">
    <property type="term" value="F:transcription cis-regulatory region binding"/>
    <property type="evidence" value="ECO:0007669"/>
    <property type="project" value="TreeGrafter"/>
</dbReference>
<dbReference type="Pfam" id="PF00440">
    <property type="entry name" value="TetR_N"/>
    <property type="match status" value="1"/>
</dbReference>
<reference evidence="6 7" key="1">
    <citation type="submission" date="2016-10" db="EMBL/GenBank/DDBJ databases">
        <authorList>
            <person name="Varghese N."/>
            <person name="Submissions S."/>
        </authorList>
    </citation>
    <scope>NUCLEOTIDE SEQUENCE [LARGE SCALE GENOMIC DNA]</scope>
    <source>
        <strain evidence="6 7">DSM 18839</strain>
    </source>
</reference>
<gene>
    <name evidence="6" type="ORF">SAMN05660686_02162</name>
</gene>
<dbReference type="InterPro" id="IPR001647">
    <property type="entry name" value="HTH_TetR"/>
</dbReference>
<dbReference type="SUPFAM" id="SSF46689">
    <property type="entry name" value="Homeodomain-like"/>
    <property type="match status" value="1"/>
</dbReference>
<dbReference type="Proteomes" id="UP000198615">
    <property type="component" value="Unassembled WGS sequence"/>
</dbReference>
<dbReference type="OrthoDB" id="9805134at2"/>
<feature type="DNA-binding region" description="H-T-H motif" evidence="4">
    <location>
        <begin position="37"/>
        <end position="56"/>
    </location>
</feature>
<dbReference type="PANTHER" id="PTHR30055">
    <property type="entry name" value="HTH-TYPE TRANSCRIPTIONAL REGULATOR RUTR"/>
    <property type="match status" value="1"/>
</dbReference>
<name>A0A8G2BIY6_9PROT</name>
<dbReference type="GO" id="GO:0003700">
    <property type="term" value="F:DNA-binding transcription factor activity"/>
    <property type="evidence" value="ECO:0007669"/>
    <property type="project" value="TreeGrafter"/>
</dbReference>
<evidence type="ECO:0000259" key="5">
    <source>
        <dbReference type="PROSITE" id="PS50977"/>
    </source>
</evidence>
<evidence type="ECO:0000313" key="7">
    <source>
        <dbReference type="Proteomes" id="UP000198615"/>
    </source>
</evidence>
<keyword evidence="1" id="KW-0805">Transcription regulation</keyword>